<feature type="domain" description="DUF3686" evidence="3">
    <location>
        <begin position="45"/>
        <end position="491"/>
    </location>
</feature>
<feature type="compositionally biased region" description="Low complexity" evidence="2">
    <location>
        <begin position="15"/>
        <end position="27"/>
    </location>
</feature>
<evidence type="ECO:0000313" key="5">
    <source>
        <dbReference type="EMBL" id="SUP59981.1"/>
    </source>
</evidence>
<evidence type="ECO:0000256" key="1">
    <source>
        <dbReference type="SAM" id="Coils"/>
    </source>
</evidence>
<accession>A0A380P452</accession>
<keyword evidence="1" id="KW-0175">Coiled coil</keyword>
<feature type="region of interest" description="Disordered" evidence="2">
    <location>
        <begin position="1"/>
        <end position="27"/>
    </location>
</feature>
<dbReference type="InterPro" id="IPR020958">
    <property type="entry name" value="DUF3686"/>
</dbReference>
<evidence type="ECO:0000259" key="4">
    <source>
        <dbReference type="Pfam" id="PF25472"/>
    </source>
</evidence>
<dbReference type="SUPFAM" id="SSF52540">
    <property type="entry name" value="P-loop containing nucleoside triphosphate hydrolases"/>
    <property type="match status" value="1"/>
</dbReference>
<name>A0A380P452_STRGR</name>
<evidence type="ECO:0000256" key="2">
    <source>
        <dbReference type="SAM" id="MobiDB-lite"/>
    </source>
</evidence>
<dbReference type="InterPro" id="IPR057224">
    <property type="entry name" value="DUF7902"/>
</dbReference>
<gene>
    <name evidence="5" type="ORF">NCTC7807_04044</name>
</gene>
<dbReference type="Gene3D" id="3.40.50.300">
    <property type="entry name" value="P-loop containing nucleotide triphosphate hydrolases"/>
    <property type="match status" value="1"/>
</dbReference>
<dbReference type="InterPro" id="IPR027417">
    <property type="entry name" value="P-loop_NTPase"/>
</dbReference>
<dbReference type="Proteomes" id="UP000254150">
    <property type="component" value="Unassembled WGS sequence"/>
</dbReference>
<proteinExistence type="predicted"/>
<organism evidence="5 6">
    <name type="scientific">Streptomyces griseus</name>
    <dbReference type="NCBI Taxonomy" id="1911"/>
    <lineage>
        <taxon>Bacteria</taxon>
        <taxon>Bacillati</taxon>
        <taxon>Actinomycetota</taxon>
        <taxon>Actinomycetes</taxon>
        <taxon>Kitasatosporales</taxon>
        <taxon>Streptomycetaceae</taxon>
        <taxon>Streptomyces</taxon>
    </lineage>
</organism>
<dbReference type="EMBL" id="UHID01000007">
    <property type="protein sequence ID" value="SUP59981.1"/>
    <property type="molecule type" value="Genomic_DNA"/>
</dbReference>
<reference evidence="5 6" key="1">
    <citation type="submission" date="2018-06" db="EMBL/GenBank/DDBJ databases">
        <authorList>
            <consortium name="Pathogen Informatics"/>
            <person name="Doyle S."/>
        </authorList>
    </citation>
    <scope>NUCLEOTIDE SEQUENCE [LARGE SCALE GENOMIC DNA]</scope>
    <source>
        <strain evidence="5 6">NCTC7807</strain>
    </source>
</reference>
<sequence>MTTSPTAPQPRDPAADPADGTAAGPGLDGAAYDVLRDRLAAQAGELARRAEALDARRTEAFGSTAPAATGTLTLRTAHPARAADLAALGDALLFGVRDLPDTVTAGGGPAVGDVFSLHARDGSPLPEDAVPGLLDDPAFRTEFAALHRYYRRARLLRLRRAGQKLLAVFRTGERVADLRVLRWSVAADGSVAFLDARGERDARAPAPGGAPGVAWTEATRDDHVLGRRPHVAVAEGVGVSTVGGHLTVTTGDDPAPAHQEPVAEPLQSLADADLAHARVGPLVLLRVRPYKEEEWRHLVVHTPTGAVHRLDAPDGAFRRLPDDQGVVHPGGVLLADGTGKSFEDRPATALEFDRELRSPLGEDVLYAYHAHGLAPGLLLSYNMLRKELAAPLRCTGWARHEDGTLAVLRADDGGEPTRVHPVQLWRTPYVADTRADAYGGNGPLARVGNPDLVRALGACLSLARTARGATAPTTAVYRALRDDCAAVLDRHPWLGDPELGALHEPLARVRETAGQIIDEFQHVTDLTRQAAQALDEAAEEATALVRRVRGEAPKSADGWVASLTALRRAHGRILATKDLRYADPERADRLAADLGEETAAAARRAVSHLARPDAFAAHHQDAARLTEEAEALATAAEAAPLARALDEHTERLTTVSEVVAGIDISDATVRTGVLESVAEVLGAVNRARATLAARRRALAETEGRAEFGAELALLAQATTAALAAADTPESCAGQLAGLLLRVEDLESRFAEQDTFLDALATRREEIHEAFTTRGQTLADARARHAQRLADSADRVLASLTRRLAALHDQEAVTAFLATDPMAAKVTRTIEALREADDPVRAEEIAGRLKAARQEAARALRDRADLYADGGRTVRLGRHRFAVTPRPAELTLVPDGDTLAFALSGTDYRSPVTDPGFAATRPYWEQTLPSESAEVYRAEHLAARLLTAHGADALATADLPALVRAAAEAAPEEGYERGVHDHDTVQILGALLPLHQGAGLLRFPAAERAAAQLFWAHHTEPAARSGLTRRARSLARARAAFGPTGAEEELRAELADALATSGAPGTDGVDTGLAAAYLFEELAEAREGFAAGGAARALLEKFRRTAGPAYDEDLAALGPGSLPAAHQLVTAWLTAATTASGDTTEPGDLAEAAAIELCPDLVRYELDAPLTATAGELLGDHPRIHRRTLALRLDTFLARTRHFTTRTLPGFRAYQARRAALVAAERDRLRLDQHRTGVLTSFVRNRLIDEVYLPLIGDNLAKQLGAAGAARRTDHSGLLLLLSPPGYGKTTLMEYVADRLGLLRVRVDGPAIGHRVTSLDPAEAPDATARQEIEKINFALAAGGNTLLHIDDIQHLSPELLQKFIPLCDAQRRVDGVQNGRARSYDLRGKRFAICMTGNPYTESGRLFRVPDMLANRADVWNLGDVLTGKEDAFAQSFVENALTSHPDLAPLAGRDRADLDLFLRFARGDASARPDALATPCPPAERERATAVLRHLLTARETVLAVNAAYIASAAQADETRTEPPFRLQGSYRNMNRIAERVSPVMDEAELAALIDDHYRAEAQTLTGGAEANLLRLAQLRGRLTEEQAARWEQVCAAHVRHQAVGGGDGDQFGRAVAALGLLADRLAAVEGAIRDGGGK</sequence>
<feature type="domain" description="DUF7902" evidence="4">
    <location>
        <begin position="613"/>
        <end position="696"/>
    </location>
</feature>
<protein>
    <submittedName>
        <fullName evidence="5">Large glycine/alanine rich protein</fullName>
    </submittedName>
</protein>
<feature type="coiled-coil region" evidence="1">
    <location>
        <begin position="841"/>
        <end position="868"/>
    </location>
</feature>
<evidence type="ECO:0000259" key="3">
    <source>
        <dbReference type="Pfam" id="PF12458"/>
    </source>
</evidence>
<dbReference type="Pfam" id="PF12458">
    <property type="entry name" value="DUF3686"/>
    <property type="match status" value="1"/>
</dbReference>
<dbReference type="Pfam" id="PF25472">
    <property type="entry name" value="DUF7902"/>
    <property type="match status" value="1"/>
</dbReference>
<evidence type="ECO:0000313" key="6">
    <source>
        <dbReference type="Proteomes" id="UP000254150"/>
    </source>
</evidence>
<dbReference type="RefSeq" id="WP_115069160.1">
    <property type="nucleotide sequence ID" value="NZ_UHID01000007.1"/>
</dbReference>